<feature type="compositionally biased region" description="Basic residues" evidence="1">
    <location>
        <begin position="283"/>
        <end position="298"/>
    </location>
</feature>
<dbReference type="InterPro" id="IPR056009">
    <property type="entry name" value="DUF7587"/>
</dbReference>
<feature type="domain" description="DUF7587" evidence="2">
    <location>
        <begin position="159"/>
        <end position="258"/>
    </location>
</feature>
<sequence length="368" mass="42719">MNSSWPHRTHFSSDLLLTHLWNYERNPKLANIIAYVPAQKLSIAQFSREVTRIEDDMDNTEVKGWLTKISAVQKGKGTPWALRVFSARAEEVNHTFPGLTQAHCRNVGCVNGIALVDTDVTISTVDGTRRPSVLYRAIHGGQPHGGIISRLGHGSDAVFFHHHLRRHLSWISREPSPFLSATTDFQKAVRVACIYVAKGYEDVQIVEFRTGGAGWDHKKHRMWEPRSLVKRLSPEDDHDYFDKEFLIEHSIPKESITDRYIWNEDKKQLDPSGDNLDYAKNVQRNRKRMKEKRRKEAKKAKEAKERRMKRKAEEEAEKKRQEVQSDETNDLMKKRPAEGLGDAEEQEQEKRPRKRYKVGQKLTYKSRN</sequence>
<feature type="compositionally biased region" description="Basic residues" evidence="1">
    <location>
        <begin position="351"/>
        <end position="368"/>
    </location>
</feature>
<keyword evidence="4" id="KW-1185">Reference proteome</keyword>
<feature type="compositionally biased region" description="Basic and acidic residues" evidence="1">
    <location>
        <begin position="299"/>
        <end position="323"/>
    </location>
</feature>
<evidence type="ECO:0000259" key="2">
    <source>
        <dbReference type="Pfam" id="PF24494"/>
    </source>
</evidence>
<dbReference type="GeneID" id="62159987"/>
<evidence type="ECO:0000313" key="4">
    <source>
        <dbReference type="Proteomes" id="UP000781932"/>
    </source>
</evidence>
<evidence type="ECO:0000256" key="1">
    <source>
        <dbReference type="SAM" id="MobiDB-lite"/>
    </source>
</evidence>
<name>A0A9P6IAF6_9PEZI</name>
<gene>
    <name evidence="3" type="ORF">CkaCkLH20_04194</name>
</gene>
<dbReference type="RefSeq" id="XP_038747617.1">
    <property type="nucleotide sequence ID" value="XM_038886913.1"/>
</dbReference>
<dbReference type="Proteomes" id="UP000781932">
    <property type="component" value="Unassembled WGS sequence"/>
</dbReference>
<comment type="caution">
    <text evidence="3">The sequence shown here is derived from an EMBL/GenBank/DDBJ whole genome shotgun (WGS) entry which is preliminary data.</text>
</comment>
<reference evidence="3" key="2">
    <citation type="submission" date="2020-11" db="EMBL/GenBank/DDBJ databases">
        <title>Whole genome sequencing of Colletotrichum sp.</title>
        <authorList>
            <person name="Li H."/>
        </authorList>
    </citation>
    <scope>NUCLEOTIDE SEQUENCE</scope>
    <source>
        <strain evidence="3">CkLH20</strain>
    </source>
</reference>
<feature type="region of interest" description="Disordered" evidence="1">
    <location>
        <begin position="283"/>
        <end position="368"/>
    </location>
</feature>
<dbReference type="AlphaFoldDB" id="A0A9P6IAF6"/>
<organism evidence="3 4">
    <name type="scientific">Colletotrichum karsti</name>
    <dbReference type="NCBI Taxonomy" id="1095194"/>
    <lineage>
        <taxon>Eukaryota</taxon>
        <taxon>Fungi</taxon>
        <taxon>Dikarya</taxon>
        <taxon>Ascomycota</taxon>
        <taxon>Pezizomycotina</taxon>
        <taxon>Sordariomycetes</taxon>
        <taxon>Hypocreomycetidae</taxon>
        <taxon>Glomerellales</taxon>
        <taxon>Glomerellaceae</taxon>
        <taxon>Colletotrichum</taxon>
        <taxon>Colletotrichum boninense species complex</taxon>
    </lineage>
</organism>
<dbReference type="OrthoDB" id="4924573at2759"/>
<proteinExistence type="predicted"/>
<reference evidence="3" key="1">
    <citation type="submission" date="2020-03" db="EMBL/GenBank/DDBJ databases">
        <authorList>
            <person name="He L."/>
        </authorList>
    </citation>
    <scope>NUCLEOTIDE SEQUENCE</scope>
    <source>
        <strain evidence="3">CkLH20</strain>
    </source>
</reference>
<dbReference type="EMBL" id="JAATWM020000011">
    <property type="protein sequence ID" value="KAF9878156.1"/>
    <property type="molecule type" value="Genomic_DNA"/>
</dbReference>
<dbReference type="Pfam" id="PF24494">
    <property type="entry name" value="DUF7587"/>
    <property type="match status" value="1"/>
</dbReference>
<evidence type="ECO:0000313" key="3">
    <source>
        <dbReference type="EMBL" id="KAF9878156.1"/>
    </source>
</evidence>
<protein>
    <recommendedName>
        <fullName evidence="2">DUF7587 domain-containing protein</fullName>
    </recommendedName>
</protein>
<accession>A0A9P6IAF6</accession>